<dbReference type="SUPFAM" id="SSF52080">
    <property type="entry name" value="Ribosomal proteins L15p and L18e"/>
    <property type="match status" value="1"/>
</dbReference>
<dbReference type="GO" id="GO:0003735">
    <property type="term" value="F:structural constituent of ribosome"/>
    <property type="evidence" value="ECO:0007669"/>
    <property type="project" value="InterPro"/>
</dbReference>
<accession>A0A5Q4BUG5</accession>
<dbReference type="Pfam" id="PF00828">
    <property type="entry name" value="Ribosomal_L27A"/>
    <property type="match status" value="1"/>
</dbReference>
<dbReference type="EMBL" id="PUHP01000353">
    <property type="protein sequence ID" value="TQN70700.1"/>
    <property type="molecule type" value="Genomic_DNA"/>
</dbReference>
<evidence type="ECO:0000259" key="5">
    <source>
        <dbReference type="Pfam" id="PF00828"/>
    </source>
</evidence>
<name>A0A5Q4BUG5_9PEZI</name>
<evidence type="ECO:0000313" key="7">
    <source>
        <dbReference type="Proteomes" id="UP000326340"/>
    </source>
</evidence>
<gene>
    <name evidence="6" type="primary">RplO</name>
    <name evidence="6" type="ORF">CSHISOI_04736</name>
</gene>
<keyword evidence="3" id="KW-0687">Ribonucleoprotein</keyword>
<dbReference type="PANTHER" id="PTHR12934:SF11">
    <property type="entry name" value="LARGE RIBOSOMAL SUBUNIT PROTEIN UL15M"/>
    <property type="match status" value="1"/>
</dbReference>
<proteinExistence type="inferred from homology"/>
<sequence length="361" mass="40066">MRRLAPLEILEDRTPNERRLRDLGRVTIADDHHHDHHHHTPTATMPPRLLFPLHLTTCCSRALRPSTNPPSLVSLFAGLSIGTTTSTTSITTTTARRNASILASLSDNKGAYNKRIRVGRGASAGKGKTSGRGHKGQRQHGKVKPWFQGGQTPLIVQRGSKGFDNLRAPRMSKLNLDKLQQWIDAGRIDPTKQITVKEIIESGLIGTVKDGIKLLGRGKQDLRQPIDIMVSRASASAIDAVEANGGKILTRFYTKQSIRRILRGESENTDKPLPVGKEYVASVLAEARSKPFKYRLPDPTSREDIEYYRDPAHRGYLSHLLKKGESPSLYFKVPIPRKRVVKPGQAALQNAKKASADDLLW</sequence>
<keyword evidence="7" id="KW-1185">Reference proteome</keyword>
<dbReference type="FunFam" id="3.100.10.10:FF:000011">
    <property type="entry name" value="50S ribosomal subunit protein L15"/>
    <property type="match status" value="1"/>
</dbReference>
<dbReference type="GO" id="GO:0006412">
    <property type="term" value="P:translation"/>
    <property type="evidence" value="ECO:0007669"/>
    <property type="project" value="InterPro"/>
</dbReference>
<dbReference type="InterPro" id="IPR005749">
    <property type="entry name" value="Ribosomal_uL15_bac-type"/>
</dbReference>
<evidence type="ECO:0000256" key="2">
    <source>
        <dbReference type="ARBA" id="ARBA00022980"/>
    </source>
</evidence>
<evidence type="ECO:0000256" key="4">
    <source>
        <dbReference type="SAM" id="MobiDB-lite"/>
    </source>
</evidence>
<feature type="region of interest" description="Disordered" evidence="4">
    <location>
        <begin position="121"/>
        <end position="147"/>
    </location>
</feature>
<dbReference type="OrthoDB" id="361383at2759"/>
<dbReference type="Gene3D" id="3.100.10.10">
    <property type="match status" value="1"/>
</dbReference>
<dbReference type="Proteomes" id="UP000326340">
    <property type="component" value="Unassembled WGS sequence"/>
</dbReference>
<dbReference type="GO" id="GO:0005762">
    <property type="term" value="C:mitochondrial large ribosomal subunit"/>
    <property type="evidence" value="ECO:0007669"/>
    <property type="project" value="TreeGrafter"/>
</dbReference>
<reference evidence="6 7" key="1">
    <citation type="journal article" date="2019" name="Sci. Rep.">
        <title>Colletotrichum shisoi sp. nov., an anthracnose pathogen of Perilla frutescens in Japan: molecular phylogenetic, morphological and genomic evidence.</title>
        <authorList>
            <person name="Gan P."/>
            <person name="Tsushima A."/>
            <person name="Hiroyama R."/>
            <person name="Narusaka M."/>
            <person name="Takano Y."/>
            <person name="Narusaka Y."/>
            <person name="Kawaradani M."/>
            <person name="Damm U."/>
            <person name="Shirasu K."/>
        </authorList>
    </citation>
    <scope>NUCLEOTIDE SEQUENCE [LARGE SCALE GENOMIC DNA]</scope>
    <source>
        <strain evidence="6 7">PG-2018a</strain>
    </source>
</reference>
<dbReference type="InterPro" id="IPR021131">
    <property type="entry name" value="Ribosomal_uL15/eL18"/>
</dbReference>
<dbReference type="InterPro" id="IPR036227">
    <property type="entry name" value="Ribosomal_uL15/eL18_sf"/>
</dbReference>
<dbReference type="HAMAP" id="MF_01341">
    <property type="entry name" value="Ribosomal_uL15"/>
    <property type="match status" value="1"/>
</dbReference>
<comment type="similarity">
    <text evidence="1">Belongs to the universal ribosomal protein uL15 family.</text>
</comment>
<feature type="compositionally biased region" description="Basic residues" evidence="4">
    <location>
        <begin position="129"/>
        <end position="143"/>
    </location>
</feature>
<dbReference type="NCBIfam" id="TIGR01071">
    <property type="entry name" value="rplO_bact"/>
    <property type="match status" value="1"/>
</dbReference>
<dbReference type="AlphaFoldDB" id="A0A5Q4BUG5"/>
<feature type="domain" description="Large ribosomal subunit protein uL15/eL18" evidence="5">
    <location>
        <begin position="174"/>
        <end position="248"/>
    </location>
</feature>
<protein>
    <submittedName>
        <fullName evidence="6">50S ribosomal protein L15</fullName>
    </submittedName>
</protein>
<evidence type="ECO:0000256" key="3">
    <source>
        <dbReference type="ARBA" id="ARBA00023274"/>
    </source>
</evidence>
<comment type="caution">
    <text evidence="6">The sequence shown here is derived from an EMBL/GenBank/DDBJ whole genome shotgun (WGS) entry which is preliminary data.</text>
</comment>
<dbReference type="PANTHER" id="PTHR12934">
    <property type="entry name" value="50S RIBOSOMAL PROTEIN L15"/>
    <property type="match status" value="1"/>
</dbReference>
<evidence type="ECO:0000313" key="6">
    <source>
        <dbReference type="EMBL" id="TQN70700.1"/>
    </source>
</evidence>
<evidence type="ECO:0000256" key="1">
    <source>
        <dbReference type="ARBA" id="ARBA00007320"/>
    </source>
</evidence>
<organism evidence="6 7">
    <name type="scientific">Colletotrichum shisoi</name>
    <dbReference type="NCBI Taxonomy" id="2078593"/>
    <lineage>
        <taxon>Eukaryota</taxon>
        <taxon>Fungi</taxon>
        <taxon>Dikarya</taxon>
        <taxon>Ascomycota</taxon>
        <taxon>Pezizomycotina</taxon>
        <taxon>Sordariomycetes</taxon>
        <taxon>Hypocreomycetidae</taxon>
        <taxon>Glomerellales</taxon>
        <taxon>Glomerellaceae</taxon>
        <taxon>Colletotrichum</taxon>
        <taxon>Colletotrichum destructivum species complex</taxon>
    </lineage>
</organism>
<dbReference type="InterPro" id="IPR030878">
    <property type="entry name" value="Ribosomal_uL15"/>
</dbReference>
<keyword evidence="2 6" id="KW-0689">Ribosomal protein</keyword>